<dbReference type="PRINTS" id="PR00033">
    <property type="entry name" value="HTHASNC"/>
</dbReference>
<dbReference type="PANTHER" id="PTHR30154:SF34">
    <property type="entry name" value="TRANSCRIPTIONAL REGULATOR AZLB"/>
    <property type="match status" value="1"/>
</dbReference>
<dbReference type="Proteomes" id="UP001283366">
    <property type="component" value="Unassembled WGS sequence"/>
</dbReference>
<dbReference type="SUPFAM" id="SSF46785">
    <property type="entry name" value="Winged helix' DNA-binding domain"/>
    <property type="match status" value="1"/>
</dbReference>
<dbReference type="GO" id="GO:0043200">
    <property type="term" value="P:response to amino acid"/>
    <property type="evidence" value="ECO:0007669"/>
    <property type="project" value="TreeGrafter"/>
</dbReference>
<dbReference type="RefSeq" id="WP_087482911.1">
    <property type="nucleotide sequence ID" value="NZ_AP024884.1"/>
</dbReference>
<dbReference type="GO" id="GO:0006355">
    <property type="term" value="P:regulation of DNA-templated transcription"/>
    <property type="evidence" value="ECO:0007669"/>
    <property type="project" value="UniProtKB-ARBA"/>
</dbReference>
<dbReference type="Gene3D" id="1.10.10.10">
    <property type="entry name" value="Winged helix-like DNA-binding domain superfamily/Winged helix DNA-binding domain"/>
    <property type="match status" value="1"/>
</dbReference>
<evidence type="ECO:0000313" key="7">
    <source>
        <dbReference type="Proteomes" id="UP000196125"/>
    </source>
</evidence>
<organism evidence="6 7">
    <name type="scientific">Vibrio mangrovi</name>
    <dbReference type="NCBI Taxonomy" id="474394"/>
    <lineage>
        <taxon>Bacteria</taxon>
        <taxon>Pseudomonadati</taxon>
        <taxon>Pseudomonadota</taxon>
        <taxon>Gammaproteobacteria</taxon>
        <taxon>Vibrionales</taxon>
        <taxon>Vibrionaceae</taxon>
        <taxon>Vibrio</taxon>
    </lineage>
</organism>
<keyword evidence="8" id="KW-1185">Reference proteome</keyword>
<dbReference type="InterPro" id="IPR000485">
    <property type="entry name" value="AsnC-type_HTH_dom"/>
</dbReference>
<evidence type="ECO:0000313" key="8">
    <source>
        <dbReference type="Proteomes" id="UP001283366"/>
    </source>
</evidence>
<dbReference type="SMART" id="SM00344">
    <property type="entry name" value="HTH_ASNC"/>
    <property type="match status" value="1"/>
</dbReference>
<dbReference type="PANTHER" id="PTHR30154">
    <property type="entry name" value="LEUCINE-RESPONSIVE REGULATORY PROTEIN"/>
    <property type="match status" value="1"/>
</dbReference>
<dbReference type="Pfam" id="PF13404">
    <property type="entry name" value="HTH_AsnC-type"/>
    <property type="match status" value="1"/>
</dbReference>
<proteinExistence type="predicted"/>
<dbReference type="SUPFAM" id="SSF54909">
    <property type="entry name" value="Dimeric alpha+beta barrel"/>
    <property type="match status" value="1"/>
</dbReference>
<dbReference type="InterPro" id="IPR019887">
    <property type="entry name" value="Tscrpt_reg_AsnC/Lrp_C"/>
</dbReference>
<name>A0A1Y6J3N3_9VIBR</name>
<gene>
    <name evidence="6" type="primary">lrp_8</name>
    <name evidence="5" type="ORF">SBX37_20685</name>
    <name evidence="6" type="ORF">VIM7927_04274</name>
</gene>
<evidence type="ECO:0000313" key="5">
    <source>
        <dbReference type="EMBL" id="MDW6005287.1"/>
    </source>
</evidence>
<dbReference type="InterPro" id="IPR036388">
    <property type="entry name" value="WH-like_DNA-bd_sf"/>
</dbReference>
<evidence type="ECO:0000313" key="6">
    <source>
        <dbReference type="EMBL" id="SMS02913.1"/>
    </source>
</evidence>
<dbReference type="InterPro" id="IPR011008">
    <property type="entry name" value="Dimeric_a/b-barrel"/>
</dbReference>
<protein>
    <submittedName>
        <fullName evidence="6">Leucine-responsive regulatory protein</fullName>
    </submittedName>
    <submittedName>
        <fullName evidence="5">Lrp/AsnC family transcriptional regulator</fullName>
    </submittedName>
</protein>
<dbReference type="InterPro" id="IPR019888">
    <property type="entry name" value="Tscrpt_reg_AsnC-like"/>
</dbReference>
<dbReference type="InterPro" id="IPR011991">
    <property type="entry name" value="ArsR-like_HTH"/>
</dbReference>
<dbReference type="AlphaFoldDB" id="A0A1Y6J3N3"/>
<keyword evidence="2" id="KW-0238">DNA-binding</keyword>
<reference evidence="6 7" key="1">
    <citation type="submission" date="2017-05" db="EMBL/GenBank/DDBJ databases">
        <authorList>
            <person name="Song R."/>
            <person name="Chenine A.L."/>
            <person name="Ruprecht R.M."/>
        </authorList>
    </citation>
    <scope>NUCLEOTIDE SEQUENCE [LARGE SCALE GENOMIC DNA]</scope>
    <source>
        <strain evidence="6 7">CECT 7927</strain>
    </source>
</reference>
<dbReference type="GO" id="GO:0043565">
    <property type="term" value="F:sequence-specific DNA binding"/>
    <property type="evidence" value="ECO:0007669"/>
    <property type="project" value="InterPro"/>
</dbReference>
<dbReference type="InterPro" id="IPR036390">
    <property type="entry name" value="WH_DNA-bd_sf"/>
</dbReference>
<keyword evidence="3" id="KW-0804">Transcription</keyword>
<evidence type="ECO:0000256" key="3">
    <source>
        <dbReference type="ARBA" id="ARBA00023163"/>
    </source>
</evidence>
<evidence type="ECO:0000256" key="1">
    <source>
        <dbReference type="ARBA" id="ARBA00023015"/>
    </source>
</evidence>
<keyword evidence="1" id="KW-0805">Transcription regulation</keyword>
<sequence>MDKFDQHIIEILRTNARTPVSDIAKAVNLSRSAVTARIKKLEQTQVIVGYRAEISVGTPEDEQPMICAYLALKFDTSSGTHQCADYARSLEDIQGVQWCHGISGETDLILYVAVPTMARLREIRDTIQTYPHLRQLVTHTVINEFFNHLTQKEG</sequence>
<dbReference type="Gene3D" id="3.30.70.920">
    <property type="match status" value="1"/>
</dbReference>
<accession>A0A1Y6J3N3</accession>
<dbReference type="GO" id="GO:0005829">
    <property type="term" value="C:cytosol"/>
    <property type="evidence" value="ECO:0007669"/>
    <property type="project" value="TreeGrafter"/>
</dbReference>
<dbReference type="OrthoDB" id="5476at2"/>
<reference evidence="5 8" key="2">
    <citation type="submission" date="2023-11" db="EMBL/GenBank/DDBJ databases">
        <title>Plant-associative lifestyle of Vibrio porteresiae and its evolutionary dynamics.</title>
        <authorList>
            <person name="Rameshkumar N."/>
            <person name="Kirti K."/>
        </authorList>
    </citation>
    <scope>NUCLEOTIDE SEQUENCE [LARGE SCALE GENOMIC DNA]</scope>
    <source>
        <strain evidence="5 8">MSSRF38</strain>
    </source>
</reference>
<dbReference type="EMBL" id="JAWRCO010000002">
    <property type="protein sequence ID" value="MDW6005287.1"/>
    <property type="molecule type" value="Genomic_DNA"/>
</dbReference>
<dbReference type="CDD" id="cd00090">
    <property type="entry name" value="HTH_ARSR"/>
    <property type="match status" value="1"/>
</dbReference>
<dbReference type="Pfam" id="PF01037">
    <property type="entry name" value="AsnC_trans_reg"/>
    <property type="match status" value="1"/>
</dbReference>
<evidence type="ECO:0000259" key="4">
    <source>
        <dbReference type="PROSITE" id="PS50956"/>
    </source>
</evidence>
<dbReference type="PROSITE" id="PS50956">
    <property type="entry name" value="HTH_ASNC_2"/>
    <property type="match status" value="1"/>
</dbReference>
<evidence type="ECO:0000256" key="2">
    <source>
        <dbReference type="ARBA" id="ARBA00023125"/>
    </source>
</evidence>
<feature type="domain" description="HTH asnC-type" evidence="4">
    <location>
        <begin position="1"/>
        <end position="55"/>
    </location>
</feature>
<dbReference type="EMBL" id="FXXI01000014">
    <property type="protein sequence ID" value="SMS02913.1"/>
    <property type="molecule type" value="Genomic_DNA"/>
</dbReference>
<dbReference type="Proteomes" id="UP000196125">
    <property type="component" value="Unassembled WGS sequence"/>
</dbReference>